<dbReference type="Gene3D" id="1.25.10.10">
    <property type="entry name" value="Leucine-rich Repeat Variant"/>
    <property type="match status" value="1"/>
</dbReference>
<accession>A0A5J4RYT7</accession>
<name>A0A5J4RYT7_9EUKA</name>
<dbReference type="InterPro" id="IPR011989">
    <property type="entry name" value="ARM-like"/>
</dbReference>
<dbReference type="EMBL" id="SNRW01041305">
    <property type="protein sequence ID" value="KAA6338133.1"/>
    <property type="molecule type" value="Genomic_DNA"/>
</dbReference>
<dbReference type="Proteomes" id="UP000324800">
    <property type="component" value="Unassembled WGS sequence"/>
</dbReference>
<dbReference type="AlphaFoldDB" id="A0A5J4RYT7"/>
<reference evidence="1 2" key="1">
    <citation type="submission" date="2019-03" db="EMBL/GenBank/DDBJ databases">
        <title>Single cell metagenomics reveals metabolic interactions within the superorganism composed of flagellate Streblomastix strix and complex community of Bacteroidetes bacteria on its surface.</title>
        <authorList>
            <person name="Treitli S.C."/>
            <person name="Kolisko M."/>
            <person name="Husnik F."/>
            <person name="Keeling P."/>
            <person name="Hampl V."/>
        </authorList>
    </citation>
    <scope>NUCLEOTIDE SEQUENCE [LARGE SCALE GENOMIC DNA]</scope>
    <source>
        <strain evidence="1">ST1C</strain>
    </source>
</reference>
<evidence type="ECO:0000313" key="1">
    <source>
        <dbReference type="EMBL" id="KAA6338133.1"/>
    </source>
</evidence>
<dbReference type="OrthoDB" id="201709at2759"/>
<organism evidence="1 2">
    <name type="scientific">Streblomastix strix</name>
    <dbReference type="NCBI Taxonomy" id="222440"/>
    <lineage>
        <taxon>Eukaryota</taxon>
        <taxon>Metamonada</taxon>
        <taxon>Preaxostyla</taxon>
        <taxon>Oxymonadida</taxon>
        <taxon>Streblomastigidae</taxon>
        <taxon>Streblomastix</taxon>
    </lineage>
</organism>
<comment type="caution">
    <text evidence="1">The sequence shown here is derived from an EMBL/GenBank/DDBJ whole genome shotgun (WGS) entry which is preliminary data.</text>
</comment>
<evidence type="ECO:0000313" key="2">
    <source>
        <dbReference type="Proteomes" id="UP000324800"/>
    </source>
</evidence>
<protein>
    <submittedName>
        <fullName evidence="1">Uncharacterized protein</fullName>
    </submittedName>
</protein>
<dbReference type="SUPFAM" id="SSF48371">
    <property type="entry name" value="ARM repeat"/>
    <property type="match status" value="1"/>
</dbReference>
<proteinExistence type="predicted"/>
<dbReference type="InterPro" id="IPR016024">
    <property type="entry name" value="ARM-type_fold"/>
</dbReference>
<sequence length="229" mass="26284">MKQPFAGSEEEKKQIIKKQESILVLLYAMLQDREDDSMRKNLIDSGVAEGLLSVFERRELDFISVAETKTFFSITTPASDQIRLQLFDRRPFPGLLRILEHTDSIVVENGINSIYNILLSGSNTIQITETHPHYESLQDSNGVEKIYQLFNRNIDKFSKVRAAYCISIVYQGRVIDDQQMRVEVISYLKTLISDTDVWTKDTSQFALKQIAQNTVNKAEVEKDDLAIQQ</sequence>
<gene>
    <name evidence="1" type="ORF">EZS28_052726</name>
</gene>